<dbReference type="GO" id="GO:0010073">
    <property type="term" value="P:meristem maintenance"/>
    <property type="evidence" value="ECO:0007669"/>
    <property type="project" value="InterPro"/>
</dbReference>
<dbReference type="PANTHER" id="PTHR46033">
    <property type="entry name" value="PROTEIN MAIN-LIKE 2"/>
    <property type="match status" value="1"/>
</dbReference>
<feature type="region of interest" description="Disordered" evidence="2">
    <location>
        <begin position="1011"/>
        <end position="1040"/>
    </location>
</feature>
<keyword evidence="1" id="KW-0175">Coiled coil</keyword>
<feature type="region of interest" description="Disordered" evidence="2">
    <location>
        <begin position="472"/>
        <end position="506"/>
    </location>
</feature>
<evidence type="ECO:0000313" key="4">
    <source>
        <dbReference type="EMBL" id="KAF7842749.1"/>
    </source>
</evidence>
<feature type="domain" description="Aminotransferase-like plant mobile" evidence="3">
    <location>
        <begin position="638"/>
        <end position="996"/>
    </location>
</feature>
<dbReference type="Pfam" id="PF10536">
    <property type="entry name" value="PMD"/>
    <property type="match status" value="2"/>
</dbReference>
<gene>
    <name evidence="4" type="ORF">G2W53_005047</name>
</gene>
<dbReference type="Proteomes" id="UP000634136">
    <property type="component" value="Unassembled WGS sequence"/>
</dbReference>
<accession>A0A834XE78</accession>
<evidence type="ECO:0000313" key="5">
    <source>
        <dbReference type="Proteomes" id="UP000634136"/>
    </source>
</evidence>
<sequence>MEDSSDTLVRRVRKELMVSPNGEIPNYRTAHFLPPCAVFSSIDQNFLYKPTSCSSSSSSPSPFESQKCRLKLSFLGWKTNLESWKSWVDLMITLHKPTWEKAGILEAILGSTYRIIRDNRNYLLHEIAEKWCSETQSFIFPWGEATLTLEDMIVLGGFSVLGDSVQIQEEVELKDTEEKLHKARLELNRTKSKKPYLSDWKKKFMNSGNELEHEAFLVYWLSTFVFPFNNTAYEDVIPIAIKLARGSRIALAPAVLAGIYRDLKMMKVNICALSKNENDVHDLNPTIIRSPFHLVQIWVWERFPGLRPQPNELKNGEPRLARWGNLKFLKTIDNVKLALDSSAEVFQWRPYCNNAIRNWDLPKFYPDKEVILPDGPVSDEDFEFARCLRVSELVGLDTVRQYLPHRVSMQFGMDQDIPSHVGRFSEIAGNHYDENISNFELYIPPRRFEAEVSERYFKWWKQFVLGQKEEPRMLTRPQKRSLERSDRLKNDSEGKGKKHENSILKEGSSLKRKKKLMLLHSQFTKTLQENTFTFINEDSSDTLVRRVRKELMVSPNGEIPNYRTSHFLPPCAVFSSIDQNFLHKPTSCSSSSSSPSPFESQKCCLKVSFLGWKTNLESWKSWVDLMITLHKPTWEKAGILEVILGSTYRIIRDKRNYLLHEIAEKWCSETQSFIFPWGEATLTLEDMIVLGGFSVLGDSVQIQEEVELKDTEEKLHKDRLELNRTKSKKPSLSDWKKKFMNSGNELEHEAFLVYWLSTFVFPFNKTAHEDVIPIAIKLARGCRIALAPVVLTGIYRDLRMMKENICALSKNENDVHDLNPIIIRSPFHLVQIWVWERFSGLRPQPNELKNGEPRLSRWGNLGVLKKIDNVKLALDSSAEVFQWRPYCNNAIRNWDLPKFYPDKEVILPDGPVLDEDFEFARCLRVSEMVGLDTVRQYLPHRVSIQFGMDQDIPSHVGRFSEISGNHYDENISNFELYIPPRRFEAEVSERYLKWWKQFVLCHKEEPRKLTRPQKSALEISNRLKNDSEGMGKKKHTRIQN</sequence>
<reference evidence="4" key="1">
    <citation type="submission" date="2020-09" db="EMBL/GenBank/DDBJ databases">
        <title>Genome-Enabled Discovery of Anthraquinone Biosynthesis in Senna tora.</title>
        <authorList>
            <person name="Kang S.-H."/>
            <person name="Pandey R.P."/>
            <person name="Lee C.-M."/>
            <person name="Sim J.-S."/>
            <person name="Jeong J.-T."/>
            <person name="Choi B.-S."/>
            <person name="Jung M."/>
            <person name="Ginzburg D."/>
            <person name="Zhao K."/>
            <person name="Won S.Y."/>
            <person name="Oh T.-J."/>
            <person name="Yu Y."/>
            <person name="Kim N.-H."/>
            <person name="Lee O.R."/>
            <person name="Lee T.-H."/>
            <person name="Bashyal P."/>
            <person name="Kim T.-S."/>
            <person name="Lee W.-H."/>
            <person name="Kawkins C."/>
            <person name="Kim C.-K."/>
            <person name="Kim J.S."/>
            <person name="Ahn B.O."/>
            <person name="Rhee S.Y."/>
            <person name="Sohng J.K."/>
        </authorList>
    </citation>
    <scope>NUCLEOTIDE SEQUENCE</scope>
    <source>
        <tissue evidence="4">Leaf</tissue>
    </source>
</reference>
<feature type="coiled-coil region" evidence="1">
    <location>
        <begin position="166"/>
        <end position="193"/>
    </location>
</feature>
<comment type="caution">
    <text evidence="4">The sequence shown here is derived from an EMBL/GenBank/DDBJ whole genome shotgun (WGS) entry which is preliminary data.</text>
</comment>
<dbReference type="InterPro" id="IPR044824">
    <property type="entry name" value="MAIN-like"/>
</dbReference>
<evidence type="ECO:0000259" key="3">
    <source>
        <dbReference type="Pfam" id="PF10536"/>
    </source>
</evidence>
<dbReference type="PANTHER" id="PTHR46033:SF67">
    <property type="entry name" value="AMINOTRANSFERASE-LIKE, PLANT MOBILE DOMAIN FAMILY PROTEIN"/>
    <property type="match status" value="1"/>
</dbReference>
<evidence type="ECO:0000256" key="1">
    <source>
        <dbReference type="SAM" id="Coils"/>
    </source>
</evidence>
<dbReference type="EMBL" id="JAAIUW010000002">
    <property type="protein sequence ID" value="KAF7842749.1"/>
    <property type="molecule type" value="Genomic_DNA"/>
</dbReference>
<feature type="compositionally biased region" description="Basic and acidic residues" evidence="2">
    <location>
        <begin position="1021"/>
        <end position="1031"/>
    </location>
</feature>
<dbReference type="InterPro" id="IPR019557">
    <property type="entry name" value="AminoTfrase-like_pln_mobile"/>
</dbReference>
<feature type="domain" description="Aminotransferase-like plant mobile" evidence="3">
    <location>
        <begin position="103"/>
        <end position="461"/>
    </location>
</feature>
<protein>
    <submittedName>
        <fullName evidence="4">Protein MAINTENANCE OF MERISTEMS</fullName>
    </submittedName>
</protein>
<evidence type="ECO:0000256" key="2">
    <source>
        <dbReference type="SAM" id="MobiDB-lite"/>
    </source>
</evidence>
<proteinExistence type="predicted"/>
<dbReference type="OrthoDB" id="1433866at2759"/>
<keyword evidence="5" id="KW-1185">Reference proteome</keyword>
<dbReference type="AlphaFoldDB" id="A0A834XE78"/>
<feature type="compositionally biased region" description="Basic and acidic residues" evidence="2">
    <location>
        <begin position="480"/>
        <end position="503"/>
    </location>
</feature>
<name>A0A834XE78_9FABA</name>
<organism evidence="4 5">
    <name type="scientific">Senna tora</name>
    <dbReference type="NCBI Taxonomy" id="362788"/>
    <lineage>
        <taxon>Eukaryota</taxon>
        <taxon>Viridiplantae</taxon>
        <taxon>Streptophyta</taxon>
        <taxon>Embryophyta</taxon>
        <taxon>Tracheophyta</taxon>
        <taxon>Spermatophyta</taxon>
        <taxon>Magnoliopsida</taxon>
        <taxon>eudicotyledons</taxon>
        <taxon>Gunneridae</taxon>
        <taxon>Pentapetalae</taxon>
        <taxon>rosids</taxon>
        <taxon>fabids</taxon>
        <taxon>Fabales</taxon>
        <taxon>Fabaceae</taxon>
        <taxon>Caesalpinioideae</taxon>
        <taxon>Cassia clade</taxon>
        <taxon>Senna</taxon>
    </lineage>
</organism>